<protein>
    <submittedName>
        <fullName evidence="2">Alpha/beta fold hydrolase</fullName>
    </submittedName>
</protein>
<dbReference type="Gene3D" id="3.40.50.1820">
    <property type="entry name" value="alpha/beta hydrolase"/>
    <property type="match status" value="1"/>
</dbReference>
<dbReference type="GO" id="GO:0016787">
    <property type="term" value="F:hydrolase activity"/>
    <property type="evidence" value="ECO:0007669"/>
    <property type="project" value="UniProtKB-KW"/>
</dbReference>
<dbReference type="Pfam" id="PF12697">
    <property type="entry name" value="Abhydrolase_6"/>
    <property type="match status" value="1"/>
</dbReference>
<dbReference type="AlphaFoldDB" id="A0A7H2BFY9"/>
<name>A0A7H2BFY9_9MICC</name>
<dbReference type="Proteomes" id="UP000516404">
    <property type="component" value="Chromosome"/>
</dbReference>
<keyword evidence="3" id="KW-1185">Reference proteome</keyword>
<accession>A0A7H2BFY9</accession>
<dbReference type="KEGG" id="rter:IDM49_04810"/>
<dbReference type="SUPFAM" id="SSF53474">
    <property type="entry name" value="alpha/beta-Hydrolases"/>
    <property type="match status" value="1"/>
</dbReference>
<dbReference type="EMBL" id="CP061539">
    <property type="protein sequence ID" value="QNV38585.1"/>
    <property type="molecule type" value="Genomic_DNA"/>
</dbReference>
<organism evidence="2 3">
    <name type="scientific">Rothia terrae</name>
    <dbReference type="NCBI Taxonomy" id="396015"/>
    <lineage>
        <taxon>Bacteria</taxon>
        <taxon>Bacillati</taxon>
        <taxon>Actinomycetota</taxon>
        <taxon>Actinomycetes</taxon>
        <taxon>Micrococcales</taxon>
        <taxon>Micrococcaceae</taxon>
        <taxon>Rothia</taxon>
    </lineage>
</organism>
<keyword evidence="2" id="KW-0378">Hydrolase</keyword>
<dbReference type="InterPro" id="IPR000073">
    <property type="entry name" value="AB_hydrolase_1"/>
</dbReference>
<dbReference type="GeneID" id="96623547"/>
<reference evidence="2 3" key="1">
    <citation type="submission" date="2020-09" db="EMBL/GenBank/DDBJ databases">
        <title>Investigation of environmental microbes.</title>
        <authorList>
            <person name="Ou Y."/>
            <person name="Kang Q."/>
        </authorList>
    </citation>
    <scope>NUCLEOTIDE SEQUENCE [LARGE SCALE GENOMIC DNA]</scope>
    <source>
        <strain evidence="2 3">KJZ-14</strain>
    </source>
</reference>
<evidence type="ECO:0000259" key="1">
    <source>
        <dbReference type="Pfam" id="PF12697"/>
    </source>
</evidence>
<dbReference type="InterPro" id="IPR029058">
    <property type="entry name" value="AB_hydrolase_fold"/>
</dbReference>
<gene>
    <name evidence="2" type="ORF">IDM49_04810</name>
</gene>
<proteinExistence type="predicted"/>
<feature type="domain" description="AB hydrolase-1" evidence="1">
    <location>
        <begin position="20"/>
        <end position="224"/>
    </location>
</feature>
<sequence>MMPLLNAQLFEPDATTRATVLAIHGFGGSTEQSWVKPGLIKKLNAAGFAVYAVPLPLHTANAGSQVSDDSLLKAFIGQLSAQIPQLSPPVMGLGFSFGARVIWELLATPDQQLTSAVLIGLGATNHMDAAAHEIATGQASAHHPARLFDRVLAHTAVPQDNLLRFAQLTADNFEPGNDTINAPVLLISGEFDELAQDSDELVTAITASHQICEKLAVPGRDHISVLTSGLARSTAVKFFTRHTG</sequence>
<evidence type="ECO:0000313" key="3">
    <source>
        <dbReference type="Proteomes" id="UP000516404"/>
    </source>
</evidence>
<dbReference type="RefSeq" id="WP_190725216.1">
    <property type="nucleotide sequence ID" value="NZ_CP061539.1"/>
</dbReference>
<evidence type="ECO:0000313" key="2">
    <source>
        <dbReference type="EMBL" id="QNV38585.1"/>
    </source>
</evidence>